<dbReference type="InterPro" id="IPR051783">
    <property type="entry name" value="NAD(P)-dependent_oxidoreduct"/>
</dbReference>
<reference evidence="2 3" key="1">
    <citation type="journal article" date="2014" name="Int. J. Syst. Evol. Microbiol.">
        <title>Complete genome sequence of Corynebacterium casei LMG S-19264T (=DSM 44701T), isolated from a smear-ripened cheese.</title>
        <authorList>
            <consortium name="US DOE Joint Genome Institute (JGI-PGF)"/>
            <person name="Walter F."/>
            <person name="Albersmeier A."/>
            <person name="Kalinowski J."/>
            <person name="Ruckert C."/>
        </authorList>
    </citation>
    <scope>NUCLEOTIDE SEQUENCE [LARGE SCALE GENOMIC DNA]</scope>
    <source>
        <strain evidence="2 3">CGMCC 1.12976</strain>
    </source>
</reference>
<dbReference type="RefSeq" id="WP_188672453.1">
    <property type="nucleotide sequence ID" value="NZ_BMGP01000001.1"/>
</dbReference>
<feature type="domain" description="NAD-dependent epimerase/dehydratase" evidence="1">
    <location>
        <begin position="4"/>
        <end position="212"/>
    </location>
</feature>
<sequence length="336" mass="36789">MRLLVLGGTAWLGQQVVVTALKRGHFVAALARGESGSVPPGAVVVRADRSRPDAYEVVRTQDWDAVLDVSRQPGQVRQATAALHERSQTYIFVSSGNVYADTSVPHQNENAPVLDPLTGDVMESMETYGEAKVACENAVRDTFGGDRMLVARSGLIGGPGDTFDRTGYWPLRFSRPAVSDGRVLVPDVPELLTQVIDVRDLANWLVDAAENKVHGTFNTTGESIPLPEHLDVARHVAGHTGPVVKARPHWLMAQDIEPWAGERSLPLWLPVPEYAGFSSRDSAAARAAGLRHRPLEETLADTLAWERARPEYGHRRYKRHAGLSDFDEAELLSLLS</sequence>
<proteinExistence type="predicted"/>
<gene>
    <name evidence="2" type="ORF">GCM10011399_02560</name>
</gene>
<name>A0A917B0Z5_9MICO</name>
<dbReference type="InterPro" id="IPR036291">
    <property type="entry name" value="NAD(P)-bd_dom_sf"/>
</dbReference>
<dbReference type="GO" id="GO:0004029">
    <property type="term" value="F:aldehyde dehydrogenase (NAD+) activity"/>
    <property type="evidence" value="ECO:0007669"/>
    <property type="project" value="TreeGrafter"/>
</dbReference>
<dbReference type="InterPro" id="IPR001509">
    <property type="entry name" value="Epimerase_deHydtase"/>
</dbReference>
<dbReference type="Pfam" id="PF01370">
    <property type="entry name" value="Epimerase"/>
    <property type="match status" value="1"/>
</dbReference>
<accession>A0A917B0Z5</accession>
<dbReference type="SUPFAM" id="SSF51735">
    <property type="entry name" value="NAD(P)-binding Rossmann-fold domains"/>
    <property type="match status" value="1"/>
</dbReference>
<evidence type="ECO:0000313" key="3">
    <source>
        <dbReference type="Proteomes" id="UP000598775"/>
    </source>
</evidence>
<dbReference type="PANTHER" id="PTHR48079">
    <property type="entry name" value="PROTEIN YEEZ"/>
    <property type="match status" value="1"/>
</dbReference>
<dbReference type="GO" id="GO:0005737">
    <property type="term" value="C:cytoplasm"/>
    <property type="evidence" value="ECO:0007669"/>
    <property type="project" value="TreeGrafter"/>
</dbReference>
<comment type="caution">
    <text evidence="2">The sequence shown here is derived from an EMBL/GenBank/DDBJ whole genome shotgun (WGS) entry which is preliminary data.</text>
</comment>
<dbReference type="PANTHER" id="PTHR48079:SF6">
    <property type="entry name" value="NAD(P)-BINDING DOMAIN-CONTAINING PROTEIN-RELATED"/>
    <property type="match status" value="1"/>
</dbReference>
<dbReference type="Proteomes" id="UP000598775">
    <property type="component" value="Unassembled WGS sequence"/>
</dbReference>
<evidence type="ECO:0000313" key="2">
    <source>
        <dbReference type="EMBL" id="GGF12134.1"/>
    </source>
</evidence>
<organism evidence="2 3">
    <name type="scientific">Subtercola lobariae</name>
    <dbReference type="NCBI Taxonomy" id="1588641"/>
    <lineage>
        <taxon>Bacteria</taxon>
        <taxon>Bacillati</taxon>
        <taxon>Actinomycetota</taxon>
        <taxon>Actinomycetes</taxon>
        <taxon>Micrococcales</taxon>
        <taxon>Microbacteriaceae</taxon>
        <taxon>Subtercola</taxon>
    </lineage>
</organism>
<dbReference type="AlphaFoldDB" id="A0A917B0Z5"/>
<evidence type="ECO:0000259" key="1">
    <source>
        <dbReference type="Pfam" id="PF01370"/>
    </source>
</evidence>
<dbReference type="Gene3D" id="3.40.50.720">
    <property type="entry name" value="NAD(P)-binding Rossmann-like Domain"/>
    <property type="match status" value="1"/>
</dbReference>
<keyword evidence="3" id="KW-1185">Reference proteome</keyword>
<protein>
    <submittedName>
        <fullName evidence="2">Reductase</fullName>
    </submittedName>
</protein>
<dbReference type="EMBL" id="BMGP01000001">
    <property type="protein sequence ID" value="GGF12134.1"/>
    <property type="molecule type" value="Genomic_DNA"/>
</dbReference>